<dbReference type="PANTHER" id="PTHR34069">
    <property type="entry name" value="3-OXOACYL-[ACYL-CARRIER-PROTEIN] SYNTHASE 3"/>
    <property type="match status" value="1"/>
</dbReference>
<keyword evidence="6" id="KW-1185">Reference proteome</keyword>
<dbReference type="EMBL" id="BSPO01000003">
    <property type="protein sequence ID" value="GLS84034.1"/>
    <property type="molecule type" value="Genomic_DNA"/>
</dbReference>
<dbReference type="InterPro" id="IPR013747">
    <property type="entry name" value="ACP_syn_III_C"/>
</dbReference>
<evidence type="ECO:0000259" key="4">
    <source>
        <dbReference type="Pfam" id="PF08545"/>
    </source>
</evidence>
<feature type="domain" description="Beta-ketoacyl-[acyl-carrier-protein] synthase III N-terminal" evidence="4">
    <location>
        <begin position="129"/>
        <end position="210"/>
    </location>
</feature>
<dbReference type="PANTHER" id="PTHR34069:SF2">
    <property type="entry name" value="BETA-KETOACYL-[ACYL-CARRIER-PROTEIN] SYNTHASE III"/>
    <property type="match status" value="1"/>
</dbReference>
<evidence type="ECO:0000313" key="6">
    <source>
        <dbReference type="Proteomes" id="UP001157439"/>
    </source>
</evidence>
<keyword evidence="2" id="KW-0012">Acyltransferase</keyword>
<protein>
    <submittedName>
        <fullName evidence="5">3-oxoacyl-[acyl-carrier-protein] synthase 3</fullName>
    </submittedName>
</protein>
<gene>
    <name evidence="5" type="primary">fabH2</name>
    <name evidence="5" type="ORF">GCM10007894_20110</name>
</gene>
<dbReference type="RefSeq" id="WP_095498480.1">
    <property type="nucleotide sequence ID" value="NZ_BSPO01000003.1"/>
</dbReference>
<evidence type="ECO:0000256" key="1">
    <source>
        <dbReference type="ARBA" id="ARBA00022679"/>
    </source>
</evidence>
<dbReference type="GO" id="GO:0006633">
    <property type="term" value="P:fatty acid biosynthetic process"/>
    <property type="evidence" value="ECO:0007669"/>
    <property type="project" value="InterPro"/>
</dbReference>
<dbReference type="Pfam" id="PF08541">
    <property type="entry name" value="ACP_syn_III_C"/>
    <property type="match status" value="1"/>
</dbReference>
<evidence type="ECO:0000259" key="3">
    <source>
        <dbReference type="Pfam" id="PF08541"/>
    </source>
</evidence>
<accession>A0AA37WXX6</accession>
<feature type="domain" description="Beta-ketoacyl-[acyl-carrier-protein] synthase III C-terminal" evidence="3">
    <location>
        <begin position="261"/>
        <end position="335"/>
    </location>
</feature>
<dbReference type="SUPFAM" id="SSF53901">
    <property type="entry name" value="Thiolase-like"/>
    <property type="match status" value="2"/>
</dbReference>
<evidence type="ECO:0000256" key="2">
    <source>
        <dbReference type="ARBA" id="ARBA00023315"/>
    </source>
</evidence>
<proteinExistence type="predicted"/>
<dbReference type="Pfam" id="PF08545">
    <property type="entry name" value="ACP_syn_III"/>
    <property type="match status" value="1"/>
</dbReference>
<dbReference type="Proteomes" id="UP001157439">
    <property type="component" value="Unassembled WGS sequence"/>
</dbReference>
<dbReference type="GO" id="GO:0004315">
    <property type="term" value="F:3-oxoacyl-[acyl-carrier-protein] synthase activity"/>
    <property type="evidence" value="ECO:0007669"/>
    <property type="project" value="InterPro"/>
</dbReference>
<keyword evidence="1" id="KW-0808">Transferase</keyword>
<comment type="caution">
    <text evidence="5">The sequence shown here is derived from an EMBL/GenBank/DDBJ whole genome shotgun (WGS) entry which is preliminary data.</text>
</comment>
<sequence>MAVKFAKQELSLLAANAILPNDSVSNEQLLEALGQHVSSKYVRQAKVMLKRLGIEQRHLSRRLDARRSQASPTGVDMAQQLISEALAKANLATSQLDYLVTHTTTPHTQVPPNAAWLADTLNYHGPYMELRQACCGFANALQVASGLCANGDQHIAIVGSETGSVYFDIDESFIDRGQLVNYVQMGDGAGGVIVAPCNGERAKISDIYLGQIGVGKSPGFYLDGGANSVGDGQMARFDHDFSAVRTHGPKLFEHGLAAITARGYCLDDFRYILPHQANGHIDSLLAKELGISPSRIINHAKRFGNLGSAAIWVSFATALAELPLEAGDKVLILGAEATKYLYGGFVYTH</sequence>
<reference evidence="5 6" key="1">
    <citation type="journal article" date="2014" name="Int. J. Syst. Evol. Microbiol.">
        <title>Complete genome sequence of Corynebacterium casei LMG S-19264T (=DSM 44701T), isolated from a smear-ripened cheese.</title>
        <authorList>
            <consortium name="US DOE Joint Genome Institute (JGI-PGF)"/>
            <person name="Walter F."/>
            <person name="Albersmeier A."/>
            <person name="Kalinowski J."/>
            <person name="Ruckert C."/>
        </authorList>
    </citation>
    <scope>NUCLEOTIDE SEQUENCE [LARGE SCALE GENOMIC DNA]</scope>
    <source>
        <strain evidence="5 6">NBRC 112785</strain>
    </source>
</reference>
<name>A0AA37WXX6_9GAMM</name>
<dbReference type="Gene3D" id="3.40.47.10">
    <property type="match status" value="2"/>
</dbReference>
<organism evidence="5 6">
    <name type="scientific">Paraferrimonas haliotis</name>
    <dbReference type="NCBI Taxonomy" id="2013866"/>
    <lineage>
        <taxon>Bacteria</taxon>
        <taxon>Pseudomonadati</taxon>
        <taxon>Pseudomonadota</taxon>
        <taxon>Gammaproteobacteria</taxon>
        <taxon>Alteromonadales</taxon>
        <taxon>Ferrimonadaceae</taxon>
        <taxon>Paraferrimonas</taxon>
    </lineage>
</organism>
<dbReference type="InterPro" id="IPR013751">
    <property type="entry name" value="ACP_syn_III_N"/>
</dbReference>
<dbReference type="InterPro" id="IPR016039">
    <property type="entry name" value="Thiolase-like"/>
</dbReference>
<dbReference type="GO" id="GO:0044550">
    <property type="term" value="P:secondary metabolite biosynthetic process"/>
    <property type="evidence" value="ECO:0007669"/>
    <property type="project" value="TreeGrafter"/>
</dbReference>
<evidence type="ECO:0000313" key="5">
    <source>
        <dbReference type="EMBL" id="GLS84034.1"/>
    </source>
</evidence>
<dbReference type="AlphaFoldDB" id="A0AA37WXX6"/>